<protein>
    <submittedName>
        <fullName evidence="2">Uncharacterized protein</fullName>
    </submittedName>
</protein>
<evidence type="ECO:0000313" key="3">
    <source>
        <dbReference type="Proteomes" id="UP000705823"/>
    </source>
</evidence>
<evidence type="ECO:0000256" key="1">
    <source>
        <dbReference type="SAM" id="Phobius"/>
    </source>
</evidence>
<organism evidence="2 3">
    <name type="scientific">Halonotius terrestris</name>
    <dbReference type="NCBI Taxonomy" id="2487750"/>
    <lineage>
        <taxon>Archaea</taxon>
        <taxon>Methanobacteriati</taxon>
        <taxon>Methanobacteriota</taxon>
        <taxon>Stenosarchaea group</taxon>
        <taxon>Halobacteria</taxon>
        <taxon>Halobacteriales</taxon>
        <taxon>Haloferacaceae</taxon>
        <taxon>Halonotius</taxon>
    </lineage>
</organism>
<dbReference type="AlphaFoldDB" id="A0A8J8P9Z2"/>
<sequence>MRSLRDALTDPGVADMVGVVAVVVGTMALGVGVGAWLDQQALLAAGCSPRVLAEPTPCQTGLDIAGTRARNGLVAAVALLAVGGTLRVGARRWLP</sequence>
<evidence type="ECO:0000313" key="2">
    <source>
        <dbReference type="EMBL" id="TQQ78584.1"/>
    </source>
</evidence>
<feature type="transmembrane region" description="Helical" evidence="1">
    <location>
        <begin position="12"/>
        <end position="36"/>
    </location>
</feature>
<gene>
    <name evidence="2" type="ORF">EGH24_13765</name>
</gene>
<dbReference type="RefSeq" id="WP_142980710.1">
    <property type="nucleotide sequence ID" value="NZ_RKLU01000011.1"/>
</dbReference>
<proteinExistence type="predicted"/>
<dbReference type="Proteomes" id="UP000705823">
    <property type="component" value="Unassembled WGS sequence"/>
</dbReference>
<keyword evidence="1" id="KW-1133">Transmembrane helix</keyword>
<keyword evidence="1" id="KW-0472">Membrane</keyword>
<keyword evidence="1" id="KW-0812">Transmembrane</keyword>
<dbReference type="EMBL" id="RKLU01000011">
    <property type="protein sequence ID" value="TQQ78584.1"/>
    <property type="molecule type" value="Genomic_DNA"/>
</dbReference>
<accession>A0A8J8P9Z2</accession>
<comment type="caution">
    <text evidence="2">The sequence shown here is derived from an EMBL/GenBank/DDBJ whole genome shotgun (WGS) entry which is preliminary data.</text>
</comment>
<reference evidence="2" key="1">
    <citation type="submission" date="2019-02" db="EMBL/GenBank/DDBJ databases">
        <title>Halonotius sp. a new haloarchaeum isolated from saline soil.</title>
        <authorList>
            <person name="Duran-Viseras A."/>
            <person name="Sanchez-Porro C."/>
            <person name="Ventosa A."/>
        </authorList>
    </citation>
    <scope>NUCLEOTIDE SEQUENCE</scope>
    <source>
        <strain evidence="2">F15B</strain>
    </source>
</reference>
<keyword evidence="3" id="KW-1185">Reference proteome</keyword>
<name>A0A8J8P9Z2_9EURY</name>